<sequence length="169" mass="19136">MDPQSLSNLNPNSLKTRFAQRFIRALTRIQNQQPKSSSPGEISKRHSRVKIAANAAMASAVGPSRVWSQALLRRIRNRSNQNQAPRHRRRRALFKRIGTNSMKRKGLKEKRGTEEGQLVGFGKEKKLRKVVPGGAAMDICSLLDETAHYIRCLTTQVKVMKRIAEIYST</sequence>
<dbReference type="Pfam" id="PF26576">
    <property type="entry name" value="IBH1_N"/>
    <property type="match status" value="1"/>
</dbReference>
<evidence type="ECO:0000313" key="5">
    <source>
        <dbReference type="EMBL" id="PON65959.1"/>
    </source>
</evidence>
<evidence type="ECO:0000256" key="2">
    <source>
        <dbReference type="ARBA" id="ARBA00023163"/>
    </source>
</evidence>
<dbReference type="STRING" id="63057.A0A2P5CY36"/>
<dbReference type="GO" id="GO:0006355">
    <property type="term" value="P:regulation of DNA-templated transcription"/>
    <property type="evidence" value="ECO:0007669"/>
    <property type="project" value="InterPro"/>
</dbReference>
<name>A0A2P5CY36_TREOI</name>
<feature type="region of interest" description="Disordered" evidence="3">
    <location>
        <begin position="28"/>
        <end position="47"/>
    </location>
</feature>
<dbReference type="PANTHER" id="PTHR33124:SF40">
    <property type="entry name" value="TRANSCRIPTION FACTOR IBH1"/>
    <property type="match status" value="1"/>
</dbReference>
<keyword evidence="1" id="KW-0805">Transcription regulation</keyword>
<dbReference type="OrthoDB" id="786845at2759"/>
<evidence type="ECO:0000256" key="1">
    <source>
        <dbReference type="ARBA" id="ARBA00023015"/>
    </source>
</evidence>
<dbReference type="EMBL" id="JXTC01000316">
    <property type="protein sequence ID" value="PON65959.1"/>
    <property type="molecule type" value="Genomic_DNA"/>
</dbReference>
<keyword evidence="6" id="KW-1185">Reference proteome</keyword>
<gene>
    <name evidence="5" type="ORF">TorRG33x02_269580</name>
</gene>
<reference evidence="6" key="1">
    <citation type="submission" date="2016-06" db="EMBL/GenBank/DDBJ databases">
        <title>Parallel loss of symbiosis genes in relatives of nitrogen-fixing non-legume Parasponia.</title>
        <authorList>
            <person name="Van Velzen R."/>
            <person name="Holmer R."/>
            <person name="Bu F."/>
            <person name="Rutten L."/>
            <person name="Van Zeijl A."/>
            <person name="Liu W."/>
            <person name="Santuari L."/>
            <person name="Cao Q."/>
            <person name="Sharma T."/>
            <person name="Shen D."/>
            <person name="Roswanjaya Y."/>
            <person name="Wardhani T."/>
            <person name="Kalhor M.S."/>
            <person name="Jansen J."/>
            <person name="Van den Hoogen J."/>
            <person name="Gungor B."/>
            <person name="Hartog M."/>
            <person name="Hontelez J."/>
            <person name="Verver J."/>
            <person name="Yang W.-C."/>
            <person name="Schijlen E."/>
            <person name="Repin R."/>
            <person name="Schilthuizen M."/>
            <person name="Schranz E."/>
            <person name="Heidstra R."/>
            <person name="Miyata K."/>
            <person name="Fedorova E."/>
            <person name="Kohlen W."/>
            <person name="Bisseling T."/>
            <person name="Smit S."/>
            <person name="Geurts R."/>
        </authorList>
    </citation>
    <scope>NUCLEOTIDE SEQUENCE [LARGE SCALE GENOMIC DNA]</scope>
    <source>
        <strain evidence="6">cv. RG33-2</strain>
    </source>
</reference>
<evidence type="ECO:0000313" key="6">
    <source>
        <dbReference type="Proteomes" id="UP000237000"/>
    </source>
</evidence>
<accession>A0A2P5CY36</accession>
<dbReference type="PANTHER" id="PTHR33124">
    <property type="entry name" value="TRANSCRIPTION FACTOR IBH1-LIKE 1"/>
    <property type="match status" value="1"/>
</dbReference>
<evidence type="ECO:0000259" key="4">
    <source>
        <dbReference type="Pfam" id="PF26576"/>
    </source>
</evidence>
<feature type="compositionally biased region" description="Polar residues" evidence="3">
    <location>
        <begin position="28"/>
        <end position="40"/>
    </location>
</feature>
<feature type="domain" description="IBH1-like N-terminal" evidence="4">
    <location>
        <begin position="12"/>
        <end position="78"/>
    </location>
</feature>
<keyword evidence="2" id="KW-0804">Transcription</keyword>
<dbReference type="AlphaFoldDB" id="A0A2P5CY36"/>
<evidence type="ECO:0000256" key="3">
    <source>
        <dbReference type="SAM" id="MobiDB-lite"/>
    </source>
</evidence>
<proteinExistence type="predicted"/>
<dbReference type="InterPro" id="IPR044660">
    <property type="entry name" value="IBH1-like"/>
</dbReference>
<organism evidence="5 6">
    <name type="scientific">Trema orientale</name>
    <name type="common">Charcoal tree</name>
    <name type="synonym">Celtis orientalis</name>
    <dbReference type="NCBI Taxonomy" id="63057"/>
    <lineage>
        <taxon>Eukaryota</taxon>
        <taxon>Viridiplantae</taxon>
        <taxon>Streptophyta</taxon>
        <taxon>Embryophyta</taxon>
        <taxon>Tracheophyta</taxon>
        <taxon>Spermatophyta</taxon>
        <taxon>Magnoliopsida</taxon>
        <taxon>eudicotyledons</taxon>
        <taxon>Gunneridae</taxon>
        <taxon>Pentapetalae</taxon>
        <taxon>rosids</taxon>
        <taxon>fabids</taxon>
        <taxon>Rosales</taxon>
        <taxon>Cannabaceae</taxon>
        <taxon>Trema</taxon>
    </lineage>
</organism>
<dbReference type="Proteomes" id="UP000237000">
    <property type="component" value="Unassembled WGS sequence"/>
</dbReference>
<protein>
    <submittedName>
        <fullName evidence="5">IBH1 transcription factor</fullName>
    </submittedName>
</protein>
<dbReference type="InterPro" id="IPR059002">
    <property type="entry name" value="IBH1_N"/>
</dbReference>
<comment type="caution">
    <text evidence="5">The sequence shown here is derived from an EMBL/GenBank/DDBJ whole genome shotgun (WGS) entry which is preliminary data.</text>
</comment>
<dbReference type="InParanoid" id="A0A2P5CY36"/>